<reference evidence="2 3" key="1">
    <citation type="journal article" date="2020" name="ISME J.">
        <title>Uncovering the hidden diversity of litter-decomposition mechanisms in mushroom-forming fungi.</title>
        <authorList>
            <person name="Floudas D."/>
            <person name="Bentzer J."/>
            <person name="Ahren D."/>
            <person name="Johansson T."/>
            <person name="Persson P."/>
            <person name="Tunlid A."/>
        </authorList>
    </citation>
    <scope>NUCLEOTIDE SEQUENCE [LARGE SCALE GENOMIC DNA]</scope>
    <source>
        <strain evidence="2 3">CBS 291.85</strain>
    </source>
</reference>
<feature type="compositionally biased region" description="Basic and acidic residues" evidence="1">
    <location>
        <begin position="198"/>
        <end position="212"/>
    </location>
</feature>
<feature type="compositionally biased region" description="Polar residues" evidence="1">
    <location>
        <begin position="140"/>
        <end position="163"/>
    </location>
</feature>
<gene>
    <name evidence="2" type="ORF">D9758_009290</name>
</gene>
<protein>
    <submittedName>
        <fullName evidence="2">Uncharacterized protein</fullName>
    </submittedName>
</protein>
<proteinExistence type="predicted"/>
<name>A0A8H5GHD0_9AGAR</name>
<dbReference type="AlphaFoldDB" id="A0A8H5GHD0"/>
<sequence length="301" mass="33793">MGDQWSEEQTWELIAEFKKSKNFKVLWGPKAGENTLGDSKATDKGYKLNQEQDYQSTRLETAFKKHANRLKKTGEGIQEPYYITSTGPNHDMDGQVRNIWEDIVDHFPYLPDHWKMIMVQATAPPHLPYLGPSSAAPETLITNAPTSADHSTPPQASQGVLSTTNGLQHTISDSLIDPHLLNTPLATRTPQTPTPASADRENAAPTSSDHRQAPHLSSFSVLKATNKEPPSVIPQKRSFEQDLVDIQQEMMGKVNDCADDHHQAKKVKVQHSEHRLKLEECKLELEERKLAMEAFWMNAIS</sequence>
<comment type="caution">
    <text evidence="2">The sequence shown here is derived from an EMBL/GenBank/DDBJ whole genome shotgun (WGS) entry which is preliminary data.</text>
</comment>
<evidence type="ECO:0000256" key="1">
    <source>
        <dbReference type="SAM" id="MobiDB-lite"/>
    </source>
</evidence>
<feature type="region of interest" description="Disordered" evidence="1">
    <location>
        <begin position="183"/>
        <end position="233"/>
    </location>
</feature>
<dbReference type="OrthoDB" id="3231351at2759"/>
<dbReference type="EMBL" id="JAACJM010000031">
    <property type="protein sequence ID" value="KAF5364796.1"/>
    <property type="molecule type" value="Genomic_DNA"/>
</dbReference>
<feature type="compositionally biased region" description="Polar residues" evidence="1">
    <location>
        <begin position="184"/>
        <end position="195"/>
    </location>
</feature>
<feature type="region of interest" description="Disordered" evidence="1">
    <location>
        <begin position="138"/>
        <end position="163"/>
    </location>
</feature>
<accession>A0A8H5GHD0</accession>
<keyword evidence="3" id="KW-1185">Reference proteome</keyword>
<dbReference type="Proteomes" id="UP000559256">
    <property type="component" value="Unassembled WGS sequence"/>
</dbReference>
<organism evidence="2 3">
    <name type="scientific">Tetrapyrgos nigripes</name>
    <dbReference type="NCBI Taxonomy" id="182062"/>
    <lineage>
        <taxon>Eukaryota</taxon>
        <taxon>Fungi</taxon>
        <taxon>Dikarya</taxon>
        <taxon>Basidiomycota</taxon>
        <taxon>Agaricomycotina</taxon>
        <taxon>Agaricomycetes</taxon>
        <taxon>Agaricomycetidae</taxon>
        <taxon>Agaricales</taxon>
        <taxon>Marasmiineae</taxon>
        <taxon>Marasmiaceae</taxon>
        <taxon>Tetrapyrgos</taxon>
    </lineage>
</organism>
<evidence type="ECO:0000313" key="3">
    <source>
        <dbReference type="Proteomes" id="UP000559256"/>
    </source>
</evidence>
<evidence type="ECO:0000313" key="2">
    <source>
        <dbReference type="EMBL" id="KAF5364796.1"/>
    </source>
</evidence>